<organism evidence="2 3">
    <name type="scientific">Amphibalanus amphitrite</name>
    <name type="common">Striped barnacle</name>
    <name type="synonym">Balanus amphitrite</name>
    <dbReference type="NCBI Taxonomy" id="1232801"/>
    <lineage>
        <taxon>Eukaryota</taxon>
        <taxon>Metazoa</taxon>
        <taxon>Ecdysozoa</taxon>
        <taxon>Arthropoda</taxon>
        <taxon>Crustacea</taxon>
        <taxon>Multicrustacea</taxon>
        <taxon>Cirripedia</taxon>
        <taxon>Thoracica</taxon>
        <taxon>Thoracicalcarea</taxon>
        <taxon>Balanomorpha</taxon>
        <taxon>Balanoidea</taxon>
        <taxon>Balanidae</taxon>
        <taxon>Amphibalaninae</taxon>
        <taxon>Amphibalanus</taxon>
    </lineage>
</organism>
<feature type="coiled-coil region" evidence="1">
    <location>
        <begin position="60"/>
        <end position="108"/>
    </location>
</feature>
<dbReference type="OrthoDB" id="6396130at2759"/>
<dbReference type="Proteomes" id="UP000440578">
    <property type="component" value="Unassembled WGS sequence"/>
</dbReference>
<evidence type="ECO:0000313" key="3">
    <source>
        <dbReference type="Proteomes" id="UP000440578"/>
    </source>
</evidence>
<gene>
    <name evidence="2" type="ORF">FJT64_005563</name>
</gene>
<proteinExistence type="predicted"/>
<keyword evidence="1" id="KW-0175">Coiled coil</keyword>
<dbReference type="AlphaFoldDB" id="A0A6A4VQT2"/>
<sequence>MSFGRRRFYVVRPILFKELFELRSQLRAMELIKEKIIKTDQLIGRYSQLSARHREQTRRLEESSQLVAQLHRDCNKHEAELGTQLRELNELRQEVAVKTQQLDTLMSEMTECRAQQQGAEAAMTTEGPNECACEIVAPEVEDYVVLYSFSSIWEESCDNTGEELCRKQCRDDSNALEENGGWMAPASEGDDMTIGDVACENLGRDETLGIESQLYSSVCDLPYHEEGHGIRDLLCCEDGLQVECLGPITTLPPML</sequence>
<reference evidence="2 3" key="1">
    <citation type="submission" date="2019-07" db="EMBL/GenBank/DDBJ databases">
        <title>Draft genome assembly of a fouling barnacle, Amphibalanus amphitrite (Darwin, 1854): The first reference genome for Thecostraca.</title>
        <authorList>
            <person name="Kim W."/>
        </authorList>
    </citation>
    <scope>NUCLEOTIDE SEQUENCE [LARGE SCALE GENOMIC DNA]</scope>
    <source>
        <strain evidence="2">SNU_AA5</strain>
        <tissue evidence="2">Soma without cirri and trophi</tissue>
    </source>
</reference>
<comment type="caution">
    <text evidence="2">The sequence shown here is derived from an EMBL/GenBank/DDBJ whole genome shotgun (WGS) entry which is preliminary data.</text>
</comment>
<evidence type="ECO:0000313" key="2">
    <source>
        <dbReference type="EMBL" id="KAF0297016.1"/>
    </source>
</evidence>
<name>A0A6A4VQT2_AMPAM</name>
<keyword evidence="3" id="KW-1185">Reference proteome</keyword>
<protein>
    <submittedName>
        <fullName evidence="2">Uncharacterized protein</fullName>
    </submittedName>
</protein>
<accession>A0A6A4VQT2</accession>
<evidence type="ECO:0000256" key="1">
    <source>
        <dbReference type="SAM" id="Coils"/>
    </source>
</evidence>
<dbReference type="EMBL" id="VIIS01001516">
    <property type="protein sequence ID" value="KAF0297016.1"/>
    <property type="molecule type" value="Genomic_DNA"/>
</dbReference>